<dbReference type="InterPro" id="IPR012310">
    <property type="entry name" value="DNA_ligase_ATP-dep_cent"/>
</dbReference>
<evidence type="ECO:0000256" key="8">
    <source>
        <dbReference type="ARBA" id="ARBA00022840"/>
    </source>
</evidence>
<dbReference type="PANTHER" id="PTHR45674:SF13">
    <property type="entry name" value="DNA LIGASE-RELATED"/>
    <property type="match status" value="1"/>
</dbReference>
<comment type="caution">
    <text evidence="15">The sequence shown here is derived from an EMBL/GenBank/DDBJ whole genome shotgun (WGS) entry which is preliminary data.</text>
</comment>
<dbReference type="InterPro" id="IPR026333">
    <property type="entry name" value="ATP_dep_DNA_lig_pp_1105_fam"/>
</dbReference>
<dbReference type="InterPro" id="IPR036599">
    <property type="entry name" value="DNA_ligase_N_sf"/>
</dbReference>
<dbReference type="PROSITE" id="PS00697">
    <property type="entry name" value="DNA_LIGASE_A1"/>
    <property type="match status" value="1"/>
</dbReference>
<evidence type="ECO:0000259" key="14">
    <source>
        <dbReference type="PROSITE" id="PS50160"/>
    </source>
</evidence>
<keyword evidence="9" id="KW-0460">Magnesium</keyword>
<name>A0A556MUB2_9SPHI</name>
<evidence type="ECO:0000256" key="6">
    <source>
        <dbReference type="ARBA" id="ARBA00022741"/>
    </source>
</evidence>
<dbReference type="PANTHER" id="PTHR45674">
    <property type="entry name" value="DNA LIGASE 1/3 FAMILY MEMBER"/>
    <property type="match status" value="1"/>
</dbReference>
<dbReference type="Pfam" id="PF04679">
    <property type="entry name" value="DNA_ligase_A_C"/>
    <property type="match status" value="1"/>
</dbReference>
<dbReference type="InterPro" id="IPR012308">
    <property type="entry name" value="DNA_ligase_ATP-dep_N"/>
</dbReference>
<dbReference type="Gene3D" id="3.30.470.30">
    <property type="entry name" value="DNA ligase/mRNA capping enzyme"/>
    <property type="match status" value="1"/>
</dbReference>
<accession>A0A556MUB2</accession>
<keyword evidence="3" id="KW-0132">Cell division</keyword>
<protein>
    <recommendedName>
        <fullName evidence="1">DNA ligase (ATP)</fullName>
        <ecNumber evidence="1">6.5.1.1</ecNumber>
    </recommendedName>
</protein>
<keyword evidence="16" id="KW-1185">Reference proteome</keyword>
<evidence type="ECO:0000313" key="15">
    <source>
        <dbReference type="EMBL" id="TSJ43534.1"/>
    </source>
</evidence>
<sequence>MKAFAQLFLSLDETNKTNEKVRVLKDYFNSVPDTDKMHMLALFTGRKPKRVINATQIRTWATEITNIPIWLFEESYHVVGDLAETMALLMPQNTSSTTNKTLTDWIGELNSLNDKTEEERKLWLIESWAMLDTQERFVFNKLLTGSFRVGVSQSLVIKALADITKLDAPTLTHRIMGNWMPETYTYEQLVQEQGASDDISRPYPFFLAYPIQETSEKQKSADDLKSALGDAGEWQAEWKWDGIRAQLIKRDGKIFIWSRGEDLATEKFPELHPFLNALPDGTVLDGEILSFQNGLPMPFNVLQTRIGRKNLSKKILEESPVALIAYDCLEYAGEDIRAKTQSERRVILEQLQTGTAFPEIFRISELIKFDNWDKLAGIREQSRAMVAEGIMLKRKSATYQVGRKRGDWWKWKIDPLSVDAVMIYAQKGHGRRADLYTDYTFAVWDGDKLVPFAKAYSGLTDAEINKVDYFIKRNTLEKFGPVRTVKPELVFEIGFEGINRSTRHKSGIALRFPRILRWRHDKPKEEADTLDNLKALLGD</sequence>
<dbReference type="InterPro" id="IPR012309">
    <property type="entry name" value="DNA_ligase_ATP-dep_C"/>
</dbReference>
<dbReference type="SUPFAM" id="SSF117018">
    <property type="entry name" value="ATP-dependent DNA ligase DNA-binding domain"/>
    <property type="match status" value="1"/>
</dbReference>
<evidence type="ECO:0000256" key="10">
    <source>
        <dbReference type="ARBA" id="ARBA00023172"/>
    </source>
</evidence>
<keyword evidence="7" id="KW-0227">DNA damage</keyword>
<dbReference type="PROSITE" id="PS50160">
    <property type="entry name" value="DNA_LIGASE_A3"/>
    <property type="match status" value="1"/>
</dbReference>
<dbReference type="NCBIfam" id="NF006701">
    <property type="entry name" value="PRK09247.1"/>
    <property type="match status" value="1"/>
</dbReference>
<dbReference type="NCBIfam" id="TIGR04120">
    <property type="entry name" value="DNA_lig_bact"/>
    <property type="match status" value="1"/>
</dbReference>
<evidence type="ECO:0000256" key="12">
    <source>
        <dbReference type="ARBA" id="ARBA00023306"/>
    </source>
</evidence>
<dbReference type="AlphaFoldDB" id="A0A556MUB2"/>
<evidence type="ECO:0000256" key="5">
    <source>
        <dbReference type="ARBA" id="ARBA00022723"/>
    </source>
</evidence>
<dbReference type="EMBL" id="VLPK01000001">
    <property type="protein sequence ID" value="TSJ43534.1"/>
    <property type="molecule type" value="Genomic_DNA"/>
</dbReference>
<keyword evidence="8" id="KW-0067">ATP-binding</keyword>
<dbReference type="GO" id="GO:0006310">
    <property type="term" value="P:DNA recombination"/>
    <property type="evidence" value="ECO:0007669"/>
    <property type="project" value="UniProtKB-KW"/>
</dbReference>
<keyword evidence="2 15" id="KW-0436">Ligase</keyword>
<dbReference type="GO" id="GO:0003677">
    <property type="term" value="F:DNA binding"/>
    <property type="evidence" value="ECO:0007669"/>
    <property type="project" value="InterPro"/>
</dbReference>
<dbReference type="InterPro" id="IPR012340">
    <property type="entry name" value="NA-bd_OB-fold"/>
</dbReference>
<dbReference type="SUPFAM" id="SSF56091">
    <property type="entry name" value="DNA ligase/mRNA capping enzyme, catalytic domain"/>
    <property type="match status" value="1"/>
</dbReference>
<dbReference type="GO" id="GO:0005524">
    <property type="term" value="F:ATP binding"/>
    <property type="evidence" value="ECO:0007669"/>
    <property type="project" value="UniProtKB-KW"/>
</dbReference>
<evidence type="ECO:0000256" key="7">
    <source>
        <dbReference type="ARBA" id="ARBA00022763"/>
    </source>
</evidence>
<dbReference type="Gene3D" id="2.40.50.140">
    <property type="entry name" value="Nucleic acid-binding proteins"/>
    <property type="match status" value="1"/>
</dbReference>
<evidence type="ECO:0000256" key="2">
    <source>
        <dbReference type="ARBA" id="ARBA00022598"/>
    </source>
</evidence>
<dbReference type="GO" id="GO:0046872">
    <property type="term" value="F:metal ion binding"/>
    <property type="evidence" value="ECO:0007669"/>
    <property type="project" value="UniProtKB-KW"/>
</dbReference>
<dbReference type="CDD" id="cd07897">
    <property type="entry name" value="Adenylation_DNA_ligase_Bac1"/>
    <property type="match status" value="1"/>
</dbReference>
<dbReference type="RefSeq" id="WP_144247100.1">
    <property type="nucleotide sequence ID" value="NZ_VLPK01000001.1"/>
</dbReference>
<dbReference type="GO" id="GO:0006281">
    <property type="term" value="P:DNA repair"/>
    <property type="evidence" value="ECO:0007669"/>
    <property type="project" value="UniProtKB-KW"/>
</dbReference>
<keyword evidence="11" id="KW-0234">DNA repair</keyword>
<dbReference type="Proteomes" id="UP000318733">
    <property type="component" value="Unassembled WGS sequence"/>
</dbReference>
<dbReference type="SUPFAM" id="SSF50249">
    <property type="entry name" value="Nucleic acid-binding proteins"/>
    <property type="match status" value="1"/>
</dbReference>
<proteinExistence type="predicted"/>
<dbReference type="Pfam" id="PF01068">
    <property type="entry name" value="DNA_ligase_A_M"/>
    <property type="match status" value="1"/>
</dbReference>
<evidence type="ECO:0000256" key="3">
    <source>
        <dbReference type="ARBA" id="ARBA00022618"/>
    </source>
</evidence>
<evidence type="ECO:0000256" key="4">
    <source>
        <dbReference type="ARBA" id="ARBA00022705"/>
    </source>
</evidence>
<dbReference type="InterPro" id="IPR050191">
    <property type="entry name" value="ATP-dep_DNA_ligase"/>
</dbReference>
<evidence type="ECO:0000256" key="1">
    <source>
        <dbReference type="ARBA" id="ARBA00012727"/>
    </source>
</evidence>
<dbReference type="Gene3D" id="1.10.3260.10">
    <property type="entry name" value="DNA ligase, ATP-dependent, N-terminal domain"/>
    <property type="match status" value="1"/>
</dbReference>
<dbReference type="GO" id="GO:0051301">
    <property type="term" value="P:cell division"/>
    <property type="evidence" value="ECO:0007669"/>
    <property type="project" value="UniProtKB-KW"/>
</dbReference>
<comment type="catalytic activity">
    <reaction evidence="13">
        <text>ATP + (deoxyribonucleotide)n-3'-hydroxyl + 5'-phospho-(deoxyribonucleotide)m = (deoxyribonucleotide)n+m + AMP + diphosphate.</text>
        <dbReference type="EC" id="6.5.1.1"/>
    </reaction>
</comment>
<keyword evidence="10" id="KW-0233">DNA recombination</keyword>
<dbReference type="InterPro" id="IPR016059">
    <property type="entry name" value="DNA_ligase_ATP-dep_CS"/>
</dbReference>
<organism evidence="15 16">
    <name type="scientific">Mucilaginibacter corticis</name>
    <dbReference type="NCBI Taxonomy" id="2597670"/>
    <lineage>
        <taxon>Bacteria</taxon>
        <taxon>Pseudomonadati</taxon>
        <taxon>Bacteroidota</taxon>
        <taxon>Sphingobacteriia</taxon>
        <taxon>Sphingobacteriales</taxon>
        <taxon>Sphingobacteriaceae</taxon>
        <taxon>Mucilaginibacter</taxon>
    </lineage>
</organism>
<keyword evidence="4" id="KW-0235">DNA replication</keyword>
<keyword evidence="5" id="KW-0479">Metal-binding</keyword>
<dbReference type="GO" id="GO:0003910">
    <property type="term" value="F:DNA ligase (ATP) activity"/>
    <property type="evidence" value="ECO:0007669"/>
    <property type="project" value="UniProtKB-EC"/>
</dbReference>
<dbReference type="CDD" id="cd07972">
    <property type="entry name" value="OBF_DNA_ligase_Arch_LigB"/>
    <property type="match status" value="1"/>
</dbReference>
<dbReference type="EC" id="6.5.1.1" evidence="1"/>
<evidence type="ECO:0000256" key="11">
    <source>
        <dbReference type="ARBA" id="ARBA00023204"/>
    </source>
</evidence>
<reference evidence="15 16" key="1">
    <citation type="submission" date="2019-07" db="EMBL/GenBank/DDBJ databases">
        <authorList>
            <person name="Huq M.A."/>
        </authorList>
    </citation>
    <scope>NUCLEOTIDE SEQUENCE [LARGE SCALE GENOMIC DNA]</scope>
    <source>
        <strain evidence="15 16">MAH-19</strain>
    </source>
</reference>
<keyword evidence="12" id="KW-0131">Cell cycle</keyword>
<dbReference type="OrthoDB" id="9767858at2"/>
<evidence type="ECO:0000256" key="13">
    <source>
        <dbReference type="ARBA" id="ARBA00034003"/>
    </source>
</evidence>
<dbReference type="Pfam" id="PF04675">
    <property type="entry name" value="DNA_ligase_A_N"/>
    <property type="match status" value="1"/>
</dbReference>
<evidence type="ECO:0000313" key="16">
    <source>
        <dbReference type="Proteomes" id="UP000318733"/>
    </source>
</evidence>
<keyword evidence="6" id="KW-0547">Nucleotide-binding</keyword>
<dbReference type="GO" id="GO:0006260">
    <property type="term" value="P:DNA replication"/>
    <property type="evidence" value="ECO:0007669"/>
    <property type="project" value="UniProtKB-KW"/>
</dbReference>
<gene>
    <name evidence="15" type="ORF">FO440_04925</name>
</gene>
<evidence type="ECO:0000256" key="9">
    <source>
        <dbReference type="ARBA" id="ARBA00022842"/>
    </source>
</evidence>
<feature type="domain" description="ATP-dependent DNA ligase family profile" evidence="14">
    <location>
        <begin position="314"/>
        <end position="445"/>
    </location>
</feature>